<sequence>PGGAARRAADPPARAAEAAARGSRAATTGQRVYMRISPQREQPAVLESLKRLIAGHGGPLPVVLYYERTQKTLGLSDQYKVKPSPELFARIEELLGKESVKVK</sequence>
<dbReference type="Proteomes" id="UP001168883">
    <property type="component" value="Unassembled WGS sequence"/>
</dbReference>
<name>A0ABT8VDC9_9BACL</name>
<feature type="compositionally biased region" description="Low complexity" evidence="1">
    <location>
        <begin position="1"/>
        <end position="26"/>
    </location>
</feature>
<proteinExistence type="predicted"/>
<evidence type="ECO:0000256" key="1">
    <source>
        <dbReference type="SAM" id="MobiDB-lite"/>
    </source>
</evidence>
<reference evidence="2" key="1">
    <citation type="submission" date="2023-07" db="EMBL/GenBank/DDBJ databases">
        <authorList>
            <person name="Aktuganov G."/>
            <person name="Boyko T."/>
            <person name="Delegan Y."/>
            <person name="Galimzianova N."/>
            <person name="Gilvanova E."/>
            <person name="Korobov V."/>
            <person name="Kuzmina L."/>
            <person name="Melentiev A."/>
            <person name="Milman P."/>
            <person name="Ryabova A."/>
            <person name="Stupak E."/>
            <person name="Yasakov T."/>
            <person name="Zharikova N."/>
            <person name="Zhurenko E."/>
        </authorList>
    </citation>
    <scope>NUCLEOTIDE SEQUENCE</scope>
    <source>
        <strain evidence="2">IB-739</strain>
    </source>
</reference>
<protein>
    <recommendedName>
        <fullName evidence="4">DNA polymerase III subunit alpha</fullName>
    </recommendedName>
</protein>
<evidence type="ECO:0008006" key="4">
    <source>
        <dbReference type="Google" id="ProtNLM"/>
    </source>
</evidence>
<feature type="region of interest" description="Disordered" evidence="1">
    <location>
        <begin position="1"/>
        <end position="32"/>
    </location>
</feature>
<feature type="non-terminal residue" evidence="2">
    <location>
        <position position="1"/>
    </location>
</feature>
<comment type="caution">
    <text evidence="2">The sequence shown here is derived from an EMBL/GenBank/DDBJ whole genome shotgun (WGS) entry which is preliminary data.</text>
</comment>
<accession>A0ABT8VDC9</accession>
<organism evidence="2 3">
    <name type="scientific">Paenibacillus ehimensis</name>
    <dbReference type="NCBI Taxonomy" id="79264"/>
    <lineage>
        <taxon>Bacteria</taxon>
        <taxon>Bacillati</taxon>
        <taxon>Bacillota</taxon>
        <taxon>Bacilli</taxon>
        <taxon>Bacillales</taxon>
        <taxon>Paenibacillaceae</taxon>
        <taxon>Paenibacillus</taxon>
    </lineage>
</organism>
<gene>
    <name evidence="2" type="ORF">Q3C12_18340</name>
</gene>
<dbReference type="RefSeq" id="WP_302879149.1">
    <property type="nucleotide sequence ID" value="NZ_JAUMKJ010000021.1"/>
</dbReference>
<dbReference type="EMBL" id="JAUMKJ010000021">
    <property type="protein sequence ID" value="MDO3678970.1"/>
    <property type="molecule type" value="Genomic_DNA"/>
</dbReference>
<keyword evidence="3" id="KW-1185">Reference proteome</keyword>
<evidence type="ECO:0000313" key="2">
    <source>
        <dbReference type="EMBL" id="MDO3678970.1"/>
    </source>
</evidence>
<evidence type="ECO:0000313" key="3">
    <source>
        <dbReference type="Proteomes" id="UP001168883"/>
    </source>
</evidence>